<dbReference type="GO" id="GO:0006012">
    <property type="term" value="P:galactose metabolic process"/>
    <property type="evidence" value="ECO:0007669"/>
    <property type="project" value="UniProtKB-UniPathway"/>
</dbReference>
<gene>
    <name evidence="13" type="ORF">AOQ84DRAFT_351798</name>
</gene>
<evidence type="ECO:0000313" key="13">
    <source>
        <dbReference type="EMBL" id="OCL13845.1"/>
    </source>
</evidence>
<dbReference type="Gene3D" id="3.90.25.10">
    <property type="entry name" value="UDP-galactose 4-epimerase, domain 1"/>
    <property type="match status" value="1"/>
</dbReference>
<dbReference type="InterPro" id="IPR005886">
    <property type="entry name" value="UDP_G4E"/>
</dbReference>
<dbReference type="EMBL" id="KV748663">
    <property type="protein sequence ID" value="OCL13845.1"/>
    <property type="molecule type" value="Genomic_DNA"/>
</dbReference>
<reference evidence="13 14" key="1">
    <citation type="journal article" date="2016" name="Nat. Commun.">
        <title>Ectomycorrhizal ecology is imprinted in the genome of the dominant symbiotic fungus Cenococcum geophilum.</title>
        <authorList>
            <consortium name="DOE Joint Genome Institute"/>
            <person name="Peter M."/>
            <person name="Kohler A."/>
            <person name="Ohm R.A."/>
            <person name="Kuo A."/>
            <person name="Krutzmann J."/>
            <person name="Morin E."/>
            <person name="Arend M."/>
            <person name="Barry K.W."/>
            <person name="Binder M."/>
            <person name="Choi C."/>
            <person name="Clum A."/>
            <person name="Copeland A."/>
            <person name="Grisel N."/>
            <person name="Haridas S."/>
            <person name="Kipfer T."/>
            <person name="LaButti K."/>
            <person name="Lindquist E."/>
            <person name="Lipzen A."/>
            <person name="Maire R."/>
            <person name="Meier B."/>
            <person name="Mihaltcheva S."/>
            <person name="Molinier V."/>
            <person name="Murat C."/>
            <person name="Poggeler S."/>
            <person name="Quandt C.A."/>
            <person name="Sperisen C."/>
            <person name="Tritt A."/>
            <person name="Tisserant E."/>
            <person name="Crous P.W."/>
            <person name="Henrissat B."/>
            <person name="Nehls U."/>
            <person name="Egli S."/>
            <person name="Spatafora J.W."/>
            <person name="Grigoriev I.V."/>
            <person name="Martin F.M."/>
        </authorList>
    </citation>
    <scope>NUCLEOTIDE SEQUENCE [LARGE SCALE GENOMIC DNA]</scope>
    <source>
        <strain evidence="13 14">CBS 207.34</strain>
    </source>
</reference>
<dbReference type="NCBIfam" id="TIGR01179">
    <property type="entry name" value="galE"/>
    <property type="match status" value="1"/>
</dbReference>
<evidence type="ECO:0000256" key="1">
    <source>
        <dbReference type="ARBA" id="ARBA00000083"/>
    </source>
</evidence>
<evidence type="ECO:0000256" key="7">
    <source>
        <dbReference type="ARBA" id="ARBA00023235"/>
    </source>
</evidence>
<evidence type="ECO:0000256" key="3">
    <source>
        <dbReference type="ARBA" id="ARBA00004947"/>
    </source>
</evidence>
<comment type="pathway">
    <text evidence="4">Carbohydrate metabolism; hexose metabolism.</text>
</comment>
<dbReference type="Gene3D" id="3.40.50.720">
    <property type="entry name" value="NAD(P)-binding Rossmann-like Domain"/>
    <property type="match status" value="1"/>
</dbReference>
<organism evidence="13 14">
    <name type="scientific">Glonium stellatum</name>
    <dbReference type="NCBI Taxonomy" id="574774"/>
    <lineage>
        <taxon>Eukaryota</taxon>
        <taxon>Fungi</taxon>
        <taxon>Dikarya</taxon>
        <taxon>Ascomycota</taxon>
        <taxon>Pezizomycotina</taxon>
        <taxon>Dothideomycetes</taxon>
        <taxon>Pleosporomycetidae</taxon>
        <taxon>Gloniales</taxon>
        <taxon>Gloniaceae</taxon>
        <taxon>Glonium</taxon>
    </lineage>
</organism>
<dbReference type="GO" id="GO:0005829">
    <property type="term" value="C:cytosol"/>
    <property type="evidence" value="ECO:0007669"/>
    <property type="project" value="TreeGrafter"/>
</dbReference>
<dbReference type="EC" id="5.1.3.2" evidence="11"/>
<comment type="pathway">
    <text evidence="3 11">Carbohydrate metabolism; galactose metabolism.</text>
</comment>
<feature type="domain" description="NAD-dependent epimerase/dehydratase" evidence="12">
    <location>
        <begin position="6"/>
        <end position="281"/>
    </location>
</feature>
<evidence type="ECO:0000256" key="11">
    <source>
        <dbReference type="RuleBase" id="RU366046"/>
    </source>
</evidence>
<evidence type="ECO:0000259" key="12">
    <source>
        <dbReference type="Pfam" id="PF01370"/>
    </source>
</evidence>
<comment type="cofactor">
    <cofactor evidence="2 11">
        <name>NAD(+)</name>
        <dbReference type="ChEBI" id="CHEBI:57540"/>
    </cofactor>
</comment>
<keyword evidence="5 11" id="KW-0520">NAD</keyword>
<dbReference type="Pfam" id="PF01370">
    <property type="entry name" value="Epimerase"/>
    <property type="match status" value="1"/>
</dbReference>
<comment type="catalytic activity">
    <reaction evidence="1 11">
        <text>UDP-alpha-D-glucose = UDP-alpha-D-galactose</text>
        <dbReference type="Rhea" id="RHEA:22168"/>
        <dbReference type="ChEBI" id="CHEBI:58885"/>
        <dbReference type="ChEBI" id="CHEBI:66914"/>
        <dbReference type="EC" id="5.1.3.2"/>
    </reaction>
</comment>
<dbReference type="SUPFAM" id="SSF51735">
    <property type="entry name" value="NAD(P)-binding Rossmann-fold domains"/>
    <property type="match status" value="1"/>
</dbReference>
<dbReference type="InterPro" id="IPR001509">
    <property type="entry name" value="Epimerase_deHydtase"/>
</dbReference>
<keyword evidence="7 11" id="KW-0413">Isomerase</keyword>
<evidence type="ECO:0000256" key="9">
    <source>
        <dbReference type="ARBA" id="ARBA00037955"/>
    </source>
</evidence>
<keyword evidence="11" id="KW-0119">Carbohydrate metabolism</keyword>
<name>A0A8E2FBM6_9PEZI</name>
<keyword evidence="6" id="KW-0299">Galactose metabolism</keyword>
<dbReference type="GO" id="GO:0003978">
    <property type="term" value="F:UDP-glucose 4-epimerase activity"/>
    <property type="evidence" value="ECO:0007669"/>
    <property type="project" value="UniProtKB-UniRule"/>
</dbReference>
<proteinExistence type="inferred from homology"/>
<evidence type="ECO:0000256" key="6">
    <source>
        <dbReference type="ARBA" id="ARBA00023144"/>
    </source>
</evidence>
<evidence type="ECO:0000256" key="10">
    <source>
        <dbReference type="ARBA" id="ARBA00038238"/>
    </source>
</evidence>
<dbReference type="OrthoDB" id="9402762at2759"/>
<evidence type="ECO:0000313" key="14">
    <source>
        <dbReference type="Proteomes" id="UP000250140"/>
    </source>
</evidence>
<protein>
    <recommendedName>
        <fullName evidence="11">UDP-glucose 4-epimerase</fullName>
        <ecNumber evidence="11">5.1.3.2</ecNumber>
    </recommendedName>
</protein>
<dbReference type="PANTHER" id="PTHR43725:SF47">
    <property type="entry name" value="UDP-GLUCOSE 4-EPIMERASE"/>
    <property type="match status" value="1"/>
</dbReference>
<comment type="similarity">
    <text evidence="9">In the N-terminal section; belongs to the NAD(P)-dependent epimerase/dehydratase family.</text>
</comment>
<comment type="similarity">
    <text evidence="11">Belongs to the NAD(P)-dependent epimerase/dehydratase family.</text>
</comment>
<evidence type="ECO:0000256" key="8">
    <source>
        <dbReference type="ARBA" id="ARBA00037676"/>
    </source>
</evidence>
<dbReference type="UniPathway" id="UPA00214"/>
<comment type="subunit">
    <text evidence="11">Homodimer.</text>
</comment>
<evidence type="ECO:0000256" key="5">
    <source>
        <dbReference type="ARBA" id="ARBA00023027"/>
    </source>
</evidence>
<dbReference type="CDD" id="cd05247">
    <property type="entry name" value="UDP_G4E_1_SDR_e"/>
    <property type="match status" value="1"/>
</dbReference>
<dbReference type="Proteomes" id="UP000250140">
    <property type="component" value="Unassembled WGS sequence"/>
</dbReference>
<dbReference type="AlphaFoldDB" id="A0A8E2FBM6"/>
<keyword evidence="14" id="KW-1185">Reference proteome</keyword>
<dbReference type="PANTHER" id="PTHR43725">
    <property type="entry name" value="UDP-GLUCOSE 4-EPIMERASE"/>
    <property type="match status" value="1"/>
</dbReference>
<sequence>MAVGSVLVTGGTGYIGSFTALALLEADYKVVIVDNLYNSSEEVVNRIELICGKRPAFYNVDITDEAGLDKVFDDHPDIDNVIHFAALKAVGESAEIPLEYYRVNVYGSICLLRSMTKHNVTNIVFSSSATVYGDATRFPNMIPIPEHCPIGPTNTYGRTKSTVELVITDHIEAQRNNAKKQGQSGELWNAALLRYFNPAGAHPSGVMGENPLGVPYNLLPLLAQVAIGKREKLLVFGDDYESKDGTAIRDYIHVLDLAKGHLVALNYLREHHPGVRAWNLGTGKGSTVFDMIKAFSVAVGRELPYQVVGRRTGDVLDLTANPTLANTELKWKTELTLEDACRDLWEWTKNNPEGYNQSPPKEFVDELLAQRKHQGD</sequence>
<dbReference type="InterPro" id="IPR036291">
    <property type="entry name" value="NAD(P)-bd_dom_sf"/>
</dbReference>
<comment type="function">
    <text evidence="8">Mutarotase converts alpha-aldose to the beta-anomer. It is active on D-glucose, L-arabinose, D-xylose, D-galactose, maltose and lactose.</text>
</comment>
<evidence type="ECO:0000256" key="2">
    <source>
        <dbReference type="ARBA" id="ARBA00001911"/>
    </source>
</evidence>
<comment type="similarity">
    <text evidence="10">In the C-terminal section; belongs to the aldose epimerase family.</text>
</comment>
<evidence type="ECO:0000256" key="4">
    <source>
        <dbReference type="ARBA" id="ARBA00005028"/>
    </source>
</evidence>
<accession>A0A8E2FBM6</accession>